<proteinExistence type="predicted"/>
<evidence type="ECO:0000313" key="2">
    <source>
        <dbReference type="Proteomes" id="UP000887116"/>
    </source>
</evidence>
<accession>A0A8X6HTW2</accession>
<name>A0A8X6HTW2_TRICU</name>
<dbReference type="Proteomes" id="UP000887116">
    <property type="component" value="Unassembled WGS sequence"/>
</dbReference>
<sequence>MEHYIRSLAGYGNVSIYSSISNFKSIYAPNKCTYLDQAGGRREIVLPYLQMKRLRNPRTEGKRIFTSLMDLPPVNDMVLGRQSE</sequence>
<comment type="caution">
    <text evidence="1">The sequence shown here is derived from an EMBL/GenBank/DDBJ whole genome shotgun (WGS) entry which is preliminary data.</text>
</comment>
<organism evidence="1 2">
    <name type="scientific">Trichonephila clavata</name>
    <name type="common">Joro spider</name>
    <name type="synonym">Nephila clavata</name>
    <dbReference type="NCBI Taxonomy" id="2740835"/>
    <lineage>
        <taxon>Eukaryota</taxon>
        <taxon>Metazoa</taxon>
        <taxon>Ecdysozoa</taxon>
        <taxon>Arthropoda</taxon>
        <taxon>Chelicerata</taxon>
        <taxon>Arachnida</taxon>
        <taxon>Araneae</taxon>
        <taxon>Araneomorphae</taxon>
        <taxon>Entelegynae</taxon>
        <taxon>Araneoidea</taxon>
        <taxon>Nephilidae</taxon>
        <taxon>Trichonephila</taxon>
    </lineage>
</organism>
<dbReference type="AlphaFoldDB" id="A0A8X6HTW2"/>
<keyword evidence="2" id="KW-1185">Reference proteome</keyword>
<protein>
    <submittedName>
        <fullName evidence="1">Uncharacterized protein</fullName>
    </submittedName>
</protein>
<evidence type="ECO:0000313" key="1">
    <source>
        <dbReference type="EMBL" id="GFQ92754.1"/>
    </source>
</evidence>
<gene>
    <name evidence="1" type="ORF">TNCT_696081</name>
</gene>
<reference evidence="1" key="1">
    <citation type="submission" date="2020-07" db="EMBL/GenBank/DDBJ databases">
        <title>Multicomponent nature underlies the extraordinary mechanical properties of spider dragline silk.</title>
        <authorList>
            <person name="Kono N."/>
            <person name="Nakamura H."/>
            <person name="Mori M."/>
            <person name="Yoshida Y."/>
            <person name="Ohtoshi R."/>
            <person name="Malay A.D."/>
            <person name="Moran D.A.P."/>
            <person name="Tomita M."/>
            <person name="Numata K."/>
            <person name="Arakawa K."/>
        </authorList>
    </citation>
    <scope>NUCLEOTIDE SEQUENCE</scope>
</reference>
<dbReference type="EMBL" id="BMAO01033913">
    <property type="protein sequence ID" value="GFQ92754.1"/>
    <property type="molecule type" value="Genomic_DNA"/>
</dbReference>